<dbReference type="InterPro" id="IPR006665">
    <property type="entry name" value="OmpA-like"/>
</dbReference>
<dbReference type="Proteomes" id="UP000181898">
    <property type="component" value="Chromosome"/>
</dbReference>
<dbReference type="AlphaFoldDB" id="A0A1L3JL19"/>
<dbReference type="PROSITE" id="PS51123">
    <property type="entry name" value="OMPA_2"/>
    <property type="match status" value="1"/>
</dbReference>
<keyword evidence="8" id="KW-1185">Reference proteome</keyword>
<dbReference type="KEGG" id="ten:LPB136_10635"/>
<evidence type="ECO:0000256" key="2">
    <source>
        <dbReference type="ARBA" id="ARBA00023136"/>
    </source>
</evidence>
<dbReference type="EMBL" id="CP018155">
    <property type="protein sequence ID" value="APG65793.1"/>
    <property type="molecule type" value="Genomic_DNA"/>
</dbReference>
<organism evidence="7 8">
    <name type="scientific">Tenacibaculum todarodis</name>
    <dbReference type="NCBI Taxonomy" id="1850252"/>
    <lineage>
        <taxon>Bacteria</taxon>
        <taxon>Pseudomonadati</taxon>
        <taxon>Bacteroidota</taxon>
        <taxon>Flavobacteriia</taxon>
        <taxon>Flavobacteriales</taxon>
        <taxon>Flavobacteriaceae</taxon>
        <taxon>Tenacibaculum</taxon>
    </lineage>
</organism>
<evidence type="ECO:0000256" key="1">
    <source>
        <dbReference type="ARBA" id="ARBA00004442"/>
    </source>
</evidence>
<dbReference type="InterPro" id="IPR050330">
    <property type="entry name" value="Bact_OuterMem_StrucFunc"/>
</dbReference>
<keyword evidence="5" id="KW-1133">Transmembrane helix</keyword>
<evidence type="ECO:0000313" key="8">
    <source>
        <dbReference type="Proteomes" id="UP000181898"/>
    </source>
</evidence>
<keyword evidence="7" id="KW-0282">Flagellum</keyword>
<evidence type="ECO:0000256" key="5">
    <source>
        <dbReference type="SAM" id="Phobius"/>
    </source>
</evidence>
<keyword evidence="7" id="KW-0966">Cell projection</keyword>
<dbReference type="PANTHER" id="PTHR30329">
    <property type="entry name" value="STATOR ELEMENT OF FLAGELLAR MOTOR COMPLEX"/>
    <property type="match status" value="1"/>
</dbReference>
<comment type="subcellular location">
    <subcellularLocation>
        <location evidence="1">Cell outer membrane</location>
    </subcellularLocation>
</comment>
<dbReference type="GO" id="GO:0009279">
    <property type="term" value="C:cell outer membrane"/>
    <property type="evidence" value="ECO:0007669"/>
    <property type="project" value="UniProtKB-SubCell"/>
</dbReference>
<dbReference type="SUPFAM" id="SSF103088">
    <property type="entry name" value="OmpA-like"/>
    <property type="match status" value="2"/>
</dbReference>
<reference evidence="7 8" key="1">
    <citation type="submission" date="2016-11" db="EMBL/GenBank/DDBJ databases">
        <title>Tenacibaculum sp. LPB0136, isolated from marine environment.</title>
        <authorList>
            <person name="Kim E."/>
            <person name="Yi H."/>
        </authorList>
    </citation>
    <scope>NUCLEOTIDE SEQUENCE [LARGE SCALE GENOMIC DNA]</scope>
    <source>
        <strain evidence="7 8">LPB0136</strain>
    </source>
</reference>
<proteinExistence type="predicted"/>
<sequence>MSKKTSYLLGILLTIIVGTFLYWKLCCSACCGGKTCKLNKEKVDSDSVTPDKKAATLWPFSIKDANGDLSFSTKDNFKFNSSNFKILDSVSSSINDGILNVKEYLDANGKKRFNITGYYTSDEKNPSAFPNLGLARANSVKNHMVSKGISSKLINTFGKLNDEMAPDANGIFHGPLGFDIFTRSEDSSSSDEALAKACEAIKANPLVLHFNTGQASINLTAEQRQKIADISRCVDKLGAKVQVVGHTDNTGNADNNMVLGQNRADFAKKYLVNNGILSNNINATSKGPNEPIADNATDEGKAKNRRTVVTIN</sequence>
<accession>A0A1L3JL19</accession>
<feature type="transmembrane region" description="Helical" evidence="5">
    <location>
        <begin position="7"/>
        <end position="25"/>
    </location>
</feature>
<keyword evidence="7" id="KW-0969">Cilium</keyword>
<dbReference type="Pfam" id="PF00691">
    <property type="entry name" value="OmpA"/>
    <property type="match status" value="1"/>
</dbReference>
<evidence type="ECO:0000256" key="3">
    <source>
        <dbReference type="ARBA" id="ARBA00023237"/>
    </source>
</evidence>
<dbReference type="PANTHER" id="PTHR30329:SF21">
    <property type="entry name" value="LIPOPROTEIN YIAD-RELATED"/>
    <property type="match status" value="1"/>
</dbReference>
<evidence type="ECO:0000313" key="7">
    <source>
        <dbReference type="EMBL" id="APG65793.1"/>
    </source>
</evidence>
<dbReference type="InterPro" id="IPR036737">
    <property type="entry name" value="OmpA-like_sf"/>
</dbReference>
<dbReference type="InterPro" id="IPR006664">
    <property type="entry name" value="OMP_bac"/>
</dbReference>
<protein>
    <submittedName>
        <fullName evidence="7">Flagellar motor protein MotB</fullName>
    </submittedName>
</protein>
<dbReference type="Gene3D" id="3.30.1330.60">
    <property type="entry name" value="OmpA-like domain"/>
    <property type="match status" value="2"/>
</dbReference>
<name>A0A1L3JL19_9FLAO</name>
<dbReference type="OrthoDB" id="9763897at2"/>
<keyword evidence="3" id="KW-0998">Cell outer membrane</keyword>
<dbReference type="STRING" id="1850252.LPB136_10635"/>
<evidence type="ECO:0000256" key="4">
    <source>
        <dbReference type="PROSITE-ProRule" id="PRU00473"/>
    </source>
</evidence>
<keyword evidence="2 4" id="KW-0472">Membrane</keyword>
<keyword evidence="5" id="KW-0812">Transmembrane</keyword>
<dbReference type="CDD" id="cd07185">
    <property type="entry name" value="OmpA_C-like"/>
    <property type="match status" value="1"/>
</dbReference>
<evidence type="ECO:0000259" key="6">
    <source>
        <dbReference type="PROSITE" id="PS51123"/>
    </source>
</evidence>
<feature type="domain" description="OmpA-like" evidence="6">
    <location>
        <begin position="197"/>
        <end position="312"/>
    </location>
</feature>
<dbReference type="RefSeq" id="WP_072556317.1">
    <property type="nucleotide sequence ID" value="NZ_CP018155.1"/>
</dbReference>
<gene>
    <name evidence="7" type="ORF">LPB136_10635</name>
</gene>
<dbReference type="PRINTS" id="PR01021">
    <property type="entry name" value="OMPADOMAIN"/>
</dbReference>